<keyword evidence="2" id="KW-1185">Reference proteome</keyword>
<comment type="caution">
    <text evidence="1">The sequence shown here is derived from an EMBL/GenBank/DDBJ whole genome shotgun (WGS) entry which is preliminary data.</text>
</comment>
<proteinExistence type="predicted"/>
<reference evidence="2" key="1">
    <citation type="journal article" date="2023" name="Front. Plant Sci.">
        <title>Chromosomal-level genome assembly of Melastoma candidum provides insights into trichome evolution.</title>
        <authorList>
            <person name="Zhong Y."/>
            <person name="Wu W."/>
            <person name="Sun C."/>
            <person name="Zou P."/>
            <person name="Liu Y."/>
            <person name="Dai S."/>
            <person name="Zhou R."/>
        </authorList>
    </citation>
    <scope>NUCLEOTIDE SEQUENCE [LARGE SCALE GENOMIC DNA]</scope>
</reference>
<gene>
    <name evidence="1" type="ORF">MLD38_024714</name>
</gene>
<sequence length="269" mass="29969">MAESYTKLPTSYLLGSVPAVVDEGKSSTSYEAPEANMQTFPPANGGERGRGYQSVSGPTETFEQQPTGNWRGVFNIQSYTQYFDVDTDIVFNRLLSSFSPLSGDFSRKIEANPDLYGPIWITTTLVFVLAALGNCATFLMDKRTDSSTSWSFDVGYITTALWSIYGYAIVVPLGFYFMLKYMGSNASLIQFWCLWGYSLLIFIPVSCFLLIPLEVLRWIIIVVIGAASACFVASNLRSYVEQNDLFIVVAAAFLLQIALALFIKVWFFP</sequence>
<name>A0ACB9NW69_9MYRT</name>
<dbReference type="Proteomes" id="UP001057402">
    <property type="component" value="Chromosome 7"/>
</dbReference>
<evidence type="ECO:0000313" key="2">
    <source>
        <dbReference type="Proteomes" id="UP001057402"/>
    </source>
</evidence>
<accession>A0ACB9NW69</accession>
<protein>
    <submittedName>
        <fullName evidence="1">Uncharacterized protein</fullName>
    </submittedName>
</protein>
<organism evidence="1 2">
    <name type="scientific">Melastoma candidum</name>
    <dbReference type="NCBI Taxonomy" id="119954"/>
    <lineage>
        <taxon>Eukaryota</taxon>
        <taxon>Viridiplantae</taxon>
        <taxon>Streptophyta</taxon>
        <taxon>Embryophyta</taxon>
        <taxon>Tracheophyta</taxon>
        <taxon>Spermatophyta</taxon>
        <taxon>Magnoliopsida</taxon>
        <taxon>eudicotyledons</taxon>
        <taxon>Gunneridae</taxon>
        <taxon>Pentapetalae</taxon>
        <taxon>rosids</taxon>
        <taxon>malvids</taxon>
        <taxon>Myrtales</taxon>
        <taxon>Melastomataceae</taxon>
        <taxon>Melastomatoideae</taxon>
        <taxon>Melastomateae</taxon>
        <taxon>Melastoma</taxon>
    </lineage>
</organism>
<evidence type="ECO:0000313" key="1">
    <source>
        <dbReference type="EMBL" id="KAI4339814.1"/>
    </source>
</evidence>
<dbReference type="EMBL" id="CM042886">
    <property type="protein sequence ID" value="KAI4339814.1"/>
    <property type="molecule type" value="Genomic_DNA"/>
</dbReference>